<organism evidence="1 2">
    <name type="scientific">Phytophthora nicotianae CJ01A1</name>
    <dbReference type="NCBI Taxonomy" id="1317063"/>
    <lineage>
        <taxon>Eukaryota</taxon>
        <taxon>Sar</taxon>
        <taxon>Stramenopiles</taxon>
        <taxon>Oomycota</taxon>
        <taxon>Peronosporomycetes</taxon>
        <taxon>Peronosporales</taxon>
        <taxon>Peronosporaceae</taxon>
        <taxon>Phytophthora</taxon>
    </lineage>
</organism>
<protein>
    <submittedName>
        <fullName evidence="1">Uncharacterized protein</fullName>
    </submittedName>
</protein>
<accession>W2VWF6</accession>
<evidence type="ECO:0000313" key="1">
    <source>
        <dbReference type="EMBL" id="ETP02516.1"/>
    </source>
</evidence>
<feature type="non-terminal residue" evidence="1">
    <location>
        <position position="1"/>
    </location>
</feature>
<sequence length="49" mass="5682">SEYLRVGQYRLFYCLKNSNAFFSDKNGKQVKHELATLVTIGLKDTKNDQ</sequence>
<name>W2VWF6_PHYNI</name>
<comment type="caution">
    <text evidence="1">The sequence shown here is derived from an EMBL/GenBank/DDBJ whole genome shotgun (WGS) entry which is preliminary data.</text>
</comment>
<dbReference type="Proteomes" id="UP000018958">
    <property type="component" value="Unassembled WGS sequence"/>
</dbReference>
<dbReference type="EMBL" id="ANIX01004064">
    <property type="protein sequence ID" value="ETP02516.1"/>
    <property type="molecule type" value="Genomic_DNA"/>
</dbReference>
<gene>
    <name evidence="1" type="ORF">F441_20432</name>
</gene>
<proteinExistence type="predicted"/>
<dbReference type="AlphaFoldDB" id="W2VWF6"/>
<evidence type="ECO:0000313" key="2">
    <source>
        <dbReference type="Proteomes" id="UP000018958"/>
    </source>
</evidence>
<reference evidence="1 2" key="1">
    <citation type="submission" date="2013-11" db="EMBL/GenBank/DDBJ databases">
        <title>The Genome Sequence of Phytophthora parasitica CJ01A1.</title>
        <authorList>
            <consortium name="The Broad Institute Genomics Platform"/>
            <person name="Russ C."/>
            <person name="Tyler B."/>
            <person name="Panabieres F."/>
            <person name="Shan W."/>
            <person name="Tripathy S."/>
            <person name="Grunwald N."/>
            <person name="Machado M."/>
            <person name="Johnson C.S."/>
            <person name="Walker B."/>
            <person name="Young S.K."/>
            <person name="Zeng Q."/>
            <person name="Gargeya S."/>
            <person name="Fitzgerald M."/>
            <person name="Haas B."/>
            <person name="Abouelleil A."/>
            <person name="Allen A.W."/>
            <person name="Alvarado L."/>
            <person name="Arachchi H.M."/>
            <person name="Berlin A.M."/>
            <person name="Chapman S.B."/>
            <person name="Gainer-Dewar J."/>
            <person name="Goldberg J."/>
            <person name="Griggs A."/>
            <person name="Gujja S."/>
            <person name="Hansen M."/>
            <person name="Howarth C."/>
            <person name="Imamovic A."/>
            <person name="Ireland A."/>
            <person name="Larimer J."/>
            <person name="McCowan C."/>
            <person name="Murphy C."/>
            <person name="Pearson M."/>
            <person name="Poon T.W."/>
            <person name="Priest M."/>
            <person name="Roberts A."/>
            <person name="Saif S."/>
            <person name="Shea T."/>
            <person name="Sisk P."/>
            <person name="Sykes S."/>
            <person name="Wortman J."/>
            <person name="Nusbaum C."/>
            <person name="Birren B."/>
        </authorList>
    </citation>
    <scope>NUCLEOTIDE SEQUENCE [LARGE SCALE GENOMIC DNA]</scope>
    <source>
        <strain evidence="1 2">CJ01A1</strain>
    </source>
</reference>